<accession>A0A1Q9DQQ8</accession>
<gene>
    <name evidence="2" type="ORF">AK812_SmicGene20175</name>
</gene>
<feature type="compositionally biased region" description="Basic and acidic residues" evidence="1">
    <location>
        <begin position="1"/>
        <end position="20"/>
    </location>
</feature>
<dbReference type="AlphaFoldDB" id="A0A1Q9DQQ8"/>
<dbReference type="EMBL" id="LSRX01000430">
    <property type="protein sequence ID" value="OLP97502.1"/>
    <property type="molecule type" value="Genomic_DNA"/>
</dbReference>
<feature type="compositionally biased region" description="Basic and acidic residues" evidence="1">
    <location>
        <begin position="56"/>
        <end position="67"/>
    </location>
</feature>
<protein>
    <submittedName>
        <fullName evidence="2">Uncharacterized protein</fullName>
    </submittedName>
</protein>
<reference evidence="2 3" key="1">
    <citation type="submission" date="2016-02" db="EMBL/GenBank/DDBJ databases">
        <title>Genome analysis of coral dinoflagellate symbionts highlights evolutionary adaptations to a symbiotic lifestyle.</title>
        <authorList>
            <person name="Aranda M."/>
            <person name="Li Y."/>
            <person name="Liew Y.J."/>
            <person name="Baumgarten S."/>
            <person name="Simakov O."/>
            <person name="Wilson M."/>
            <person name="Piel J."/>
            <person name="Ashoor H."/>
            <person name="Bougouffa S."/>
            <person name="Bajic V.B."/>
            <person name="Ryu T."/>
            <person name="Ravasi T."/>
            <person name="Bayer T."/>
            <person name="Micklem G."/>
            <person name="Kim H."/>
            <person name="Bhak J."/>
            <person name="Lajeunesse T.C."/>
            <person name="Voolstra C.R."/>
        </authorList>
    </citation>
    <scope>NUCLEOTIDE SEQUENCE [LARGE SCALE GENOMIC DNA]</scope>
    <source>
        <strain evidence="2 3">CCMP2467</strain>
    </source>
</reference>
<dbReference type="Proteomes" id="UP000186817">
    <property type="component" value="Unassembled WGS sequence"/>
</dbReference>
<comment type="caution">
    <text evidence="2">The sequence shown here is derived from an EMBL/GenBank/DDBJ whole genome shotgun (WGS) entry which is preliminary data.</text>
</comment>
<evidence type="ECO:0000256" key="1">
    <source>
        <dbReference type="SAM" id="MobiDB-lite"/>
    </source>
</evidence>
<feature type="region of interest" description="Disordered" evidence="1">
    <location>
        <begin position="1"/>
        <end position="67"/>
    </location>
</feature>
<sequence>MQDEKKDEKDGLQKIDDNQHRRAQQLPWKLGEETEERREAEIAAPTLAMGTNVVEMGRDGKQEQGPK</sequence>
<evidence type="ECO:0000313" key="3">
    <source>
        <dbReference type="Proteomes" id="UP000186817"/>
    </source>
</evidence>
<proteinExistence type="predicted"/>
<name>A0A1Q9DQQ8_SYMMI</name>
<organism evidence="2 3">
    <name type="scientific">Symbiodinium microadriaticum</name>
    <name type="common">Dinoflagellate</name>
    <name type="synonym">Zooxanthella microadriatica</name>
    <dbReference type="NCBI Taxonomy" id="2951"/>
    <lineage>
        <taxon>Eukaryota</taxon>
        <taxon>Sar</taxon>
        <taxon>Alveolata</taxon>
        <taxon>Dinophyceae</taxon>
        <taxon>Suessiales</taxon>
        <taxon>Symbiodiniaceae</taxon>
        <taxon>Symbiodinium</taxon>
    </lineage>
</organism>
<keyword evidence="3" id="KW-1185">Reference proteome</keyword>
<evidence type="ECO:0000313" key="2">
    <source>
        <dbReference type="EMBL" id="OLP97502.1"/>
    </source>
</evidence>
<feature type="compositionally biased region" description="Basic and acidic residues" evidence="1">
    <location>
        <begin position="30"/>
        <end position="41"/>
    </location>
</feature>